<evidence type="ECO:0000313" key="1">
    <source>
        <dbReference type="EMBL" id="KAJ1213825.1"/>
    </source>
</evidence>
<keyword evidence="2" id="KW-1185">Reference proteome</keyword>
<organism evidence="1 2">
    <name type="scientific">Pleurodeles waltl</name>
    <name type="common">Iberian ribbed newt</name>
    <dbReference type="NCBI Taxonomy" id="8319"/>
    <lineage>
        <taxon>Eukaryota</taxon>
        <taxon>Metazoa</taxon>
        <taxon>Chordata</taxon>
        <taxon>Craniata</taxon>
        <taxon>Vertebrata</taxon>
        <taxon>Euteleostomi</taxon>
        <taxon>Amphibia</taxon>
        <taxon>Batrachia</taxon>
        <taxon>Caudata</taxon>
        <taxon>Salamandroidea</taxon>
        <taxon>Salamandridae</taxon>
        <taxon>Pleurodelinae</taxon>
        <taxon>Pleurodeles</taxon>
    </lineage>
</organism>
<comment type="caution">
    <text evidence="1">The sequence shown here is derived from an EMBL/GenBank/DDBJ whole genome shotgun (WGS) entry which is preliminary data.</text>
</comment>
<name>A0AAV7WNN0_PLEWA</name>
<gene>
    <name evidence="1" type="ORF">NDU88_001456</name>
</gene>
<reference evidence="1" key="1">
    <citation type="journal article" date="2022" name="bioRxiv">
        <title>Sequencing and chromosome-scale assembly of the giantPleurodeles waltlgenome.</title>
        <authorList>
            <person name="Brown T."/>
            <person name="Elewa A."/>
            <person name="Iarovenko S."/>
            <person name="Subramanian E."/>
            <person name="Araus A.J."/>
            <person name="Petzold A."/>
            <person name="Susuki M."/>
            <person name="Suzuki K.-i.T."/>
            <person name="Hayashi T."/>
            <person name="Toyoda A."/>
            <person name="Oliveira C."/>
            <person name="Osipova E."/>
            <person name="Leigh N.D."/>
            <person name="Simon A."/>
            <person name="Yun M.H."/>
        </authorList>
    </citation>
    <scope>NUCLEOTIDE SEQUENCE</scope>
    <source>
        <strain evidence="1">20211129_DDA</strain>
        <tissue evidence="1">Liver</tissue>
    </source>
</reference>
<dbReference type="AlphaFoldDB" id="A0AAV7WNN0"/>
<sequence length="106" mass="11823">MTVRPLTGSVSDDFVDGYFICKDGHSKYKPYCFVDCSSDDDHHLIVDSSDGHPIDNRSVYSHSFIHSIDGSVKITINSHKEDLIVDSAVNQPVDKNKIRQPSSLNN</sequence>
<accession>A0AAV7WNN0</accession>
<proteinExistence type="predicted"/>
<dbReference type="EMBL" id="JANPWB010000001">
    <property type="protein sequence ID" value="KAJ1213825.1"/>
    <property type="molecule type" value="Genomic_DNA"/>
</dbReference>
<evidence type="ECO:0000313" key="2">
    <source>
        <dbReference type="Proteomes" id="UP001066276"/>
    </source>
</evidence>
<protein>
    <submittedName>
        <fullName evidence="1">Uncharacterized protein</fullName>
    </submittedName>
</protein>
<dbReference type="Proteomes" id="UP001066276">
    <property type="component" value="Chromosome 1_1"/>
</dbReference>